<dbReference type="PANTHER" id="PTHR42911:SF1">
    <property type="entry name" value="MODULATOR OF FTSH PROTEASE HFLC"/>
    <property type="match status" value="1"/>
</dbReference>
<dbReference type="InterPro" id="IPR010200">
    <property type="entry name" value="HflC"/>
</dbReference>
<dbReference type="InterPro" id="IPR036013">
    <property type="entry name" value="Band_7/SPFH_dom_sf"/>
</dbReference>
<evidence type="ECO:0000256" key="6">
    <source>
        <dbReference type="PIRNR" id="PIRNR005651"/>
    </source>
</evidence>
<proteinExistence type="inferred from homology"/>
<dbReference type="InterPro" id="IPR001107">
    <property type="entry name" value="Band_7"/>
</dbReference>
<evidence type="ECO:0000313" key="10">
    <source>
        <dbReference type="Proteomes" id="UP000235616"/>
    </source>
</evidence>
<dbReference type="OrthoDB" id="9812991at2"/>
<dbReference type="GO" id="GO:0006508">
    <property type="term" value="P:proteolysis"/>
    <property type="evidence" value="ECO:0007669"/>
    <property type="project" value="UniProtKB-KW"/>
</dbReference>
<comment type="caution">
    <text evidence="9">The sequence shown here is derived from an EMBL/GenBank/DDBJ whole genome shotgun (WGS) entry which is preliminary data.</text>
</comment>
<keyword evidence="10" id="KW-1185">Reference proteome</keyword>
<comment type="function">
    <text evidence="6">HflC and HflK could regulate a protease.</text>
</comment>
<dbReference type="SMART" id="SM00244">
    <property type="entry name" value="PHB"/>
    <property type="match status" value="1"/>
</dbReference>
<comment type="similarity">
    <text evidence="2 6">Belongs to the band 7/mec-2 family. HflC subfamily.</text>
</comment>
<keyword evidence="9" id="KW-0645">Protease</keyword>
<reference evidence="9 10" key="1">
    <citation type="submission" date="2018-01" db="EMBL/GenBank/DDBJ databases">
        <title>Whole genome analyses suggest that Burkholderia sensu lato contains two further novel genera in the rhizoxinica-symbiotica group Mycetohabitans gen. nov., and Trinickia gen. nov.: implications for the evolution of diazotrophy and nodulation in the Burkholderiaceae.</title>
        <authorList>
            <person name="Estrada-de los Santos P."/>
            <person name="Palmer M."/>
            <person name="Chavez-Ramirez B."/>
            <person name="Beukes C."/>
            <person name="Steenkamp E.T."/>
            <person name="Hirsch A.M."/>
            <person name="Manyaka P."/>
            <person name="Maluk M."/>
            <person name="Lafos M."/>
            <person name="Crook M."/>
            <person name="Gross E."/>
            <person name="Simon M.F."/>
            <person name="Bueno dos Reis Junior F."/>
            <person name="Poole P.S."/>
            <person name="Venter S.N."/>
            <person name="James E.K."/>
        </authorList>
    </citation>
    <scope>NUCLEOTIDE SEQUENCE [LARGE SCALE GENOMIC DNA]</scope>
    <source>
        <strain evidence="9 10">GIMN1.004</strain>
    </source>
</reference>
<dbReference type="RefSeq" id="WP_102646983.1">
    <property type="nucleotide sequence ID" value="NZ_PNYA01000017.1"/>
</dbReference>
<evidence type="ECO:0000256" key="3">
    <source>
        <dbReference type="ARBA" id="ARBA00022692"/>
    </source>
</evidence>
<gene>
    <name evidence="9" type="ORF">C0Z18_19140</name>
</gene>
<evidence type="ECO:0000313" key="9">
    <source>
        <dbReference type="EMBL" id="PMS17944.1"/>
    </source>
</evidence>
<dbReference type="Gene3D" id="3.30.479.30">
    <property type="entry name" value="Band 7 domain"/>
    <property type="match status" value="1"/>
</dbReference>
<sequence length="302" mass="32163">MNRIVALVVVVVAVLFAGASTLLVVDQRHVAVVYSHGGENPALVGPGLHVKLPTPLQSAMLVDTRIRTLASSDAESFVTSDKTDLLVTPVLKYRVTDPLKLFAETDADQQSALERLSGQMRTALGEAFAKRTLADALSHQSELAEEARTAMAATAKTLGIEVVDLSLVRVDLSQASAEAVYKRMSAAQEQLASDERAQSATEVAQIKADAERQRDAVLADAYSTAQAVKGEGDAKAAAIAADAFGRDPGFYQFYESLQAYRGVFKPGDVIVVDPDSEFFRFMRNPDGSGAPVAPAASASRKH</sequence>
<keyword evidence="9" id="KW-0378">Hydrolase</keyword>
<keyword evidence="3" id="KW-0812">Transmembrane</keyword>
<organism evidence="9 10">
    <name type="scientific">Trinickia dabaoshanensis</name>
    <dbReference type="NCBI Taxonomy" id="564714"/>
    <lineage>
        <taxon>Bacteria</taxon>
        <taxon>Pseudomonadati</taxon>
        <taxon>Pseudomonadota</taxon>
        <taxon>Betaproteobacteria</taxon>
        <taxon>Burkholderiales</taxon>
        <taxon>Burkholderiaceae</taxon>
        <taxon>Trinickia</taxon>
    </lineage>
</organism>
<dbReference type="PANTHER" id="PTHR42911">
    <property type="entry name" value="MODULATOR OF FTSH PROTEASE HFLC"/>
    <property type="match status" value="1"/>
</dbReference>
<dbReference type="Proteomes" id="UP000235616">
    <property type="component" value="Unassembled WGS sequence"/>
</dbReference>
<evidence type="ECO:0000256" key="7">
    <source>
        <dbReference type="SAM" id="MobiDB-lite"/>
    </source>
</evidence>
<name>A0A2N7VLB2_9BURK</name>
<dbReference type="Pfam" id="PF01145">
    <property type="entry name" value="Band_7"/>
    <property type="match status" value="1"/>
</dbReference>
<feature type="region of interest" description="Disordered" evidence="7">
    <location>
        <begin position="283"/>
        <end position="302"/>
    </location>
</feature>
<evidence type="ECO:0000259" key="8">
    <source>
        <dbReference type="SMART" id="SM00244"/>
    </source>
</evidence>
<comment type="subcellular location">
    <subcellularLocation>
        <location evidence="1">Membrane</location>
        <topology evidence="1">Single-pass membrane protein</topology>
    </subcellularLocation>
</comment>
<feature type="compositionally biased region" description="Low complexity" evidence="7">
    <location>
        <begin position="287"/>
        <end position="302"/>
    </location>
</feature>
<evidence type="ECO:0000256" key="1">
    <source>
        <dbReference type="ARBA" id="ARBA00004167"/>
    </source>
</evidence>
<evidence type="ECO:0000256" key="5">
    <source>
        <dbReference type="ARBA" id="ARBA00023136"/>
    </source>
</evidence>
<feature type="domain" description="Band 7" evidence="8">
    <location>
        <begin position="20"/>
        <end position="184"/>
    </location>
</feature>
<evidence type="ECO:0000256" key="2">
    <source>
        <dbReference type="ARBA" id="ARBA00007862"/>
    </source>
</evidence>
<accession>A0A2N7VLB2</accession>
<dbReference type="GO" id="GO:0008233">
    <property type="term" value="F:peptidase activity"/>
    <property type="evidence" value="ECO:0007669"/>
    <property type="project" value="UniProtKB-KW"/>
</dbReference>
<evidence type="ECO:0000256" key="4">
    <source>
        <dbReference type="ARBA" id="ARBA00022989"/>
    </source>
</evidence>
<keyword evidence="4" id="KW-1133">Transmembrane helix</keyword>
<dbReference type="GO" id="GO:0016020">
    <property type="term" value="C:membrane"/>
    <property type="evidence" value="ECO:0007669"/>
    <property type="project" value="UniProtKB-SubCell"/>
</dbReference>
<protein>
    <recommendedName>
        <fullName evidence="6">Protein HflC</fullName>
    </recommendedName>
</protein>
<dbReference type="SUPFAM" id="SSF117892">
    <property type="entry name" value="Band 7/SPFH domain"/>
    <property type="match status" value="1"/>
</dbReference>
<dbReference type="EMBL" id="PNYA01000017">
    <property type="protein sequence ID" value="PMS17944.1"/>
    <property type="molecule type" value="Genomic_DNA"/>
</dbReference>
<dbReference type="PIRSF" id="PIRSF005651">
    <property type="entry name" value="HflC"/>
    <property type="match status" value="1"/>
</dbReference>
<keyword evidence="5" id="KW-0472">Membrane</keyword>
<dbReference type="AlphaFoldDB" id="A0A2N7VLB2"/>
<dbReference type="CDD" id="cd03405">
    <property type="entry name" value="SPFH_HflC"/>
    <property type="match status" value="1"/>
</dbReference>